<proteinExistence type="predicted"/>
<reference evidence="2 3" key="1">
    <citation type="submission" date="2020-01" db="EMBL/GenBank/DDBJ databases">
        <title>Jiella pacifica sp. nov.</title>
        <authorList>
            <person name="Xue Z."/>
            <person name="Zhu S."/>
            <person name="Chen J."/>
            <person name="Yang J."/>
        </authorList>
    </citation>
    <scope>NUCLEOTIDE SEQUENCE [LARGE SCALE GENOMIC DNA]</scope>
    <source>
        <strain evidence="2 3">40Bstr34</strain>
    </source>
</reference>
<feature type="transmembrane region" description="Helical" evidence="1">
    <location>
        <begin position="38"/>
        <end position="58"/>
    </location>
</feature>
<keyword evidence="1" id="KW-0812">Transmembrane</keyword>
<dbReference type="GO" id="GO:0016020">
    <property type="term" value="C:membrane"/>
    <property type="evidence" value="ECO:0007669"/>
    <property type="project" value="UniProtKB-SubCell"/>
</dbReference>
<feature type="transmembrane region" description="Helical" evidence="1">
    <location>
        <begin position="122"/>
        <end position="141"/>
    </location>
</feature>
<evidence type="ECO:0000313" key="2">
    <source>
        <dbReference type="EMBL" id="NDW04365.1"/>
    </source>
</evidence>
<name>A0A6N9T2F4_9HYPH</name>
<sequence length="428" mass="46996">MRDWATFPLMLWMALWLSINTGPWNLSGFGDGTSASINALRASFPLLALVLAGLTLGAGRRRLPRGPVEYGFWFYGLVMTLAATGAGNWFGQAYWGLAFLATLATVEKGLRSPDPLDFARRLNWLSWITTCLVLATLLFLARDVLIDDSGSAYGAITRYDPDGGLGMSRSTGLARMAAVPAIIALIFIVSRRGWQRFAAIIVLAAALAILWIMQARGAVFAFAGAMTFVLFFGPKKLQKLGFVCAGIVALMVFAGTRENGFVDFWMHITRGQGAEGFSTMSGRDVIFQNALDRWWDSPLIGYGPQADRIFPDVGNAQNALLYALLCAGMIGAAGFVVAIVAALLCMAKLNLDHRTVPFRDREMLMITSGLVVFSLLRSIPENQAAVFSIDLLIQYPAMIYLAMLAMVSSRSRRRRPARIHTERPYRIR</sequence>
<gene>
    <name evidence="2" type="ORF">GTK09_07970</name>
</gene>
<organism evidence="2 3">
    <name type="scientific">Jiella pacifica</name>
    <dbReference type="NCBI Taxonomy" id="2696469"/>
    <lineage>
        <taxon>Bacteria</taxon>
        <taxon>Pseudomonadati</taxon>
        <taxon>Pseudomonadota</taxon>
        <taxon>Alphaproteobacteria</taxon>
        <taxon>Hyphomicrobiales</taxon>
        <taxon>Aurantimonadaceae</taxon>
        <taxon>Jiella</taxon>
    </lineage>
</organism>
<feature type="transmembrane region" description="Helical" evidence="1">
    <location>
        <begin position="93"/>
        <end position="110"/>
    </location>
</feature>
<feature type="transmembrane region" description="Helical" evidence="1">
    <location>
        <begin position="320"/>
        <end position="351"/>
    </location>
</feature>
<evidence type="ECO:0008006" key="4">
    <source>
        <dbReference type="Google" id="ProtNLM"/>
    </source>
</evidence>
<evidence type="ECO:0000256" key="1">
    <source>
        <dbReference type="SAM" id="Phobius"/>
    </source>
</evidence>
<dbReference type="PANTHER" id="PTHR37422">
    <property type="entry name" value="TEICHURONIC ACID BIOSYNTHESIS PROTEIN TUAE"/>
    <property type="match status" value="1"/>
</dbReference>
<keyword evidence="1" id="KW-1133">Transmembrane helix</keyword>
<feature type="transmembrane region" description="Helical" evidence="1">
    <location>
        <begin position="196"/>
        <end position="212"/>
    </location>
</feature>
<dbReference type="InterPro" id="IPR051533">
    <property type="entry name" value="WaaL-like"/>
</dbReference>
<comment type="caution">
    <text evidence="2">The sequence shown here is derived from an EMBL/GenBank/DDBJ whole genome shotgun (WGS) entry which is preliminary data.</text>
</comment>
<keyword evidence="3" id="KW-1185">Reference proteome</keyword>
<accession>A0A6N9T2F4</accession>
<feature type="transmembrane region" description="Helical" evidence="1">
    <location>
        <begin position="240"/>
        <end position="256"/>
    </location>
</feature>
<dbReference type="PANTHER" id="PTHR37422:SF13">
    <property type="entry name" value="LIPOPOLYSACCHARIDE BIOSYNTHESIS PROTEIN PA4999-RELATED"/>
    <property type="match status" value="1"/>
</dbReference>
<dbReference type="Proteomes" id="UP000469011">
    <property type="component" value="Unassembled WGS sequence"/>
</dbReference>
<feature type="transmembrane region" description="Helical" evidence="1">
    <location>
        <begin position="7"/>
        <end position="26"/>
    </location>
</feature>
<dbReference type="RefSeq" id="WP_163462551.1">
    <property type="nucleotide sequence ID" value="NZ_JAAAMG010000005.1"/>
</dbReference>
<keyword evidence="1" id="KW-0472">Membrane</keyword>
<evidence type="ECO:0000313" key="3">
    <source>
        <dbReference type="Proteomes" id="UP000469011"/>
    </source>
</evidence>
<feature type="transmembrane region" description="Helical" evidence="1">
    <location>
        <begin position="385"/>
        <end position="407"/>
    </location>
</feature>
<feature type="transmembrane region" description="Helical" evidence="1">
    <location>
        <begin position="172"/>
        <end position="189"/>
    </location>
</feature>
<protein>
    <recommendedName>
        <fullName evidence="4">O-antigen ligase</fullName>
    </recommendedName>
</protein>
<dbReference type="EMBL" id="JAAAMG010000005">
    <property type="protein sequence ID" value="NDW04365.1"/>
    <property type="molecule type" value="Genomic_DNA"/>
</dbReference>
<feature type="transmembrane region" description="Helical" evidence="1">
    <location>
        <begin position="70"/>
        <end position="87"/>
    </location>
</feature>
<feature type="transmembrane region" description="Helical" evidence="1">
    <location>
        <begin position="363"/>
        <end position="379"/>
    </location>
</feature>
<dbReference type="AlphaFoldDB" id="A0A6N9T2F4"/>
<feature type="transmembrane region" description="Helical" evidence="1">
    <location>
        <begin position="218"/>
        <end position="233"/>
    </location>
</feature>